<protein>
    <recommendedName>
        <fullName evidence="4">Peroxisomal membrane protein</fullName>
    </recommendedName>
</protein>
<sequence length="408" mass="46716">MWKLCLNFCYRALSVLCYYVLLSLSESFASLMLLFNFNSSMLGPNMSARPALTGEYKLSNRPLQQSTELLKIQVALAQKAGVNEKKIMNNKIVHKKLKSDSRFKPPRCAKASHSKNQGKTRKHTWFFYAAINTIQVTKHVFPAKMGPYTVFLSFFEASVSAPVYRLTPHSCSRFIHLRKRTSMSVLSNPAYRPILEALRSSRNGVVYGGKIRFSHALVINLLYRSGPMGPRLKQVLKATKEHSLVLAAFAIVYKTVLNILRQEKLLGSKQGFSKLIAGAVGGWIVYSQHFSAFNPGITHQITLYCFSRVLIAVGKILLDLLLECRQPKFKIHGESVLYRDLNDAQARRLKSNIYNKSWKYFAVATWALVMFIYDYKPQYLQSSLRHSMAYIYDVEMDTWPTWRDFIGF</sequence>
<reference evidence="2 3" key="1">
    <citation type="journal article" date="2009" name="Nature">
        <title>Evolution of pathogenicity and sexual reproduction in eight Candida genomes.</title>
        <authorList>
            <person name="Butler G."/>
            <person name="Rasmussen M.D."/>
            <person name="Lin M.F."/>
            <person name="Santos M.A."/>
            <person name="Sakthikumar S."/>
            <person name="Munro C.A."/>
            <person name="Rheinbay E."/>
            <person name="Grabherr M."/>
            <person name="Forche A."/>
            <person name="Reedy J.L."/>
            <person name="Agrafioti I."/>
            <person name="Arnaud M.B."/>
            <person name="Bates S."/>
            <person name="Brown A.J."/>
            <person name="Brunke S."/>
            <person name="Costanzo M.C."/>
            <person name="Fitzpatrick D.A."/>
            <person name="de Groot P.W."/>
            <person name="Harris D."/>
            <person name="Hoyer L.L."/>
            <person name="Hube B."/>
            <person name="Klis F.M."/>
            <person name="Kodira C."/>
            <person name="Lennard N."/>
            <person name="Logue M.E."/>
            <person name="Martin R."/>
            <person name="Neiman A.M."/>
            <person name="Nikolaou E."/>
            <person name="Quail M.A."/>
            <person name="Quinn J."/>
            <person name="Santos M.C."/>
            <person name="Schmitzberger F.F."/>
            <person name="Sherlock G."/>
            <person name="Shah P."/>
            <person name="Silverstein K.A."/>
            <person name="Skrzypek M.S."/>
            <person name="Soll D."/>
            <person name="Staggs R."/>
            <person name="Stansfield I."/>
            <person name="Stumpf M.P."/>
            <person name="Sudbery P.E."/>
            <person name="Srikantha T."/>
            <person name="Zeng Q."/>
            <person name="Berman J."/>
            <person name="Berriman M."/>
            <person name="Heitman J."/>
            <person name="Gow N.A."/>
            <person name="Lorenz M.C."/>
            <person name="Birren B.W."/>
            <person name="Kellis M."/>
            <person name="Cuomo C.A."/>
        </authorList>
    </citation>
    <scope>NUCLEOTIDE SEQUENCE [LARGE SCALE GENOMIC DNA]</scope>
    <source>
        <strain evidence="2 3">ATCC 42720</strain>
    </source>
</reference>
<feature type="transmembrane region" description="Helical" evidence="1">
    <location>
        <begin position="12"/>
        <end position="37"/>
    </location>
</feature>
<dbReference type="PANTHER" id="PTHR15460">
    <property type="entry name" value="PEROXISOMAL MEMBRANE PROTEIN 4"/>
    <property type="match status" value="1"/>
</dbReference>
<keyword evidence="1" id="KW-0472">Membrane</keyword>
<dbReference type="InterPro" id="IPR019531">
    <property type="entry name" value="Pmp4"/>
</dbReference>
<dbReference type="STRING" id="306902.C4XYZ0"/>
<name>C4XYZ0_CLAL4</name>
<evidence type="ECO:0000256" key="1">
    <source>
        <dbReference type="SAM" id="Phobius"/>
    </source>
</evidence>
<evidence type="ECO:0000313" key="2">
    <source>
        <dbReference type="EMBL" id="EEQ37040.1"/>
    </source>
</evidence>
<organism evidence="2 3">
    <name type="scientific">Clavispora lusitaniae (strain ATCC 42720)</name>
    <name type="common">Yeast</name>
    <name type="synonym">Candida lusitaniae</name>
    <dbReference type="NCBI Taxonomy" id="306902"/>
    <lineage>
        <taxon>Eukaryota</taxon>
        <taxon>Fungi</taxon>
        <taxon>Dikarya</taxon>
        <taxon>Ascomycota</taxon>
        <taxon>Saccharomycotina</taxon>
        <taxon>Pichiomycetes</taxon>
        <taxon>Metschnikowiaceae</taxon>
        <taxon>Clavispora</taxon>
    </lineage>
</organism>
<dbReference type="VEuPathDB" id="FungiDB:CLUG_01163"/>
<dbReference type="OrthoDB" id="39659at2759"/>
<dbReference type="HOGENOM" id="CLU_674393_0_0_1"/>
<dbReference type="GeneID" id="8500162"/>
<evidence type="ECO:0008006" key="4">
    <source>
        <dbReference type="Google" id="ProtNLM"/>
    </source>
</evidence>
<keyword evidence="1" id="KW-0812">Transmembrane</keyword>
<proteinExistence type="predicted"/>
<gene>
    <name evidence="2" type="ORF">CLUG_01163</name>
</gene>
<keyword evidence="1" id="KW-1133">Transmembrane helix</keyword>
<dbReference type="EMBL" id="CH408076">
    <property type="protein sequence ID" value="EEQ37040.1"/>
    <property type="molecule type" value="Genomic_DNA"/>
</dbReference>
<accession>C4XYZ0</accession>
<dbReference type="KEGG" id="clu:CLUG_01163"/>
<dbReference type="InParanoid" id="C4XYZ0"/>
<dbReference type="AlphaFoldDB" id="C4XYZ0"/>
<dbReference type="Pfam" id="PF02466">
    <property type="entry name" value="Tim17"/>
    <property type="match status" value="1"/>
</dbReference>
<dbReference type="GO" id="GO:0005778">
    <property type="term" value="C:peroxisomal membrane"/>
    <property type="evidence" value="ECO:0007669"/>
    <property type="project" value="TreeGrafter"/>
</dbReference>
<evidence type="ECO:0000313" key="3">
    <source>
        <dbReference type="Proteomes" id="UP000007703"/>
    </source>
</evidence>
<dbReference type="PANTHER" id="PTHR15460:SF3">
    <property type="entry name" value="PEROXISOMAL MEMBRANE PROTEIN 4"/>
    <property type="match status" value="1"/>
</dbReference>
<dbReference type="Proteomes" id="UP000007703">
    <property type="component" value="Unassembled WGS sequence"/>
</dbReference>